<keyword evidence="2" id="KW-1185">Reference proteome</keyword>
<name>A0ACB9ZU25_CATRO</name>
<proteinExistence type="predicted"/>
<dbReference type="EMBL" id="CM044708">
    <property type="protein sequence ID" value="KAI5650543.1"/>
    <property type="molecule type" value="Genomic_DNA"/>
</dbReference>
<organism evidence="1 2">
    <name type="scientific">Catharanthus roseus</name>
    <name type="common">Madagascar periwinkle</name>
    <name type="synonym">Vinca rosea</name>
    <dbReference type="NCBI Taxonomy" id="4058"/>
    <lineage>
        <taxon>Eukaryota</taxon>
        <taxon>Viridiplantae</taxon>
        <taxon>Streptophyta</taxon>
        <taxon>Embryophyta</taxon>
        <taxon>Tracheophyta</taxon>
        <taxon>Spermatophyta</taxon>
        <taxon>Magnoliopsida</taxon>
        <taxon>eudicotyledons</taxon>
        <taxon>Gunneridae</taxon>
        <taxon>Pentapetalae</taxon>
        <taxon>asterids</taxon>
        <taxon>lamiids</taxon>
        <taxon>Gentianales</taxon>
        <taxon>Apocynaceae</taxon>
        <taxon>Rauvolfioideae</taxon>
        <taxon>Vinceae</taxon>
        <taxon>Catharanthinae</taxon>
        <taxon>Catharanthus</taxon>
    </lineage>
</organism>
<dbReference type="Proteomes" id="UP001060085">
    <property type="component" value="Linkage Group LG08"/>
</dbReference>
<evidence type="ECO:0000313" key="2">
    <source>
        <dbReference type="Proteomes" id="UP001060085"/>
    </source>
</evidence>
<reference evidence="2" key="1">
    <citation type="journal article" date="2023" name="Nat. Plants">
        <title>Single-cell RNA sequencing provides a high-resolution roadmap for understanding the multicellular compartmentation of specialized metabolism.</title>
        <authorList>
            <person name="Sun S."/>
            <person name="Shen X."/>
            <person name="Li Y."/>
            <person name="Li Y."/>
            <person name="Wang S."/>
            <person name="Li R."/>
            <person name="Zhang H."/>
            <person name="Shen G."/>
            <person name="Guo B."/>
            <person name="Wei J."/>
            <person name="Xu J."/>
            <person name="St-Pierre B."/>
            <person name="Chen S."/>
            <person name="Sun C."/>
        </authorList>
    </citation>
    <scope>NUCLEOTIDE SEQUENCE [LARGE SCALE GENOMIC DNA]</scope>
</reference>
<sequence>MSIYSYNEEQPTLDGVKRDIAKLIGQDDIKLQLEMIVKKIADNQLHSFCCSEIVPPKPFHMVFMGNNGTGKSMVAEILGKLFYLAGSLTSYNVTEIDGPPRKSQIKSAEGGILVVNEYECYDEKIIEEIKTIMDEKRTSVIFAGTREGLNKLINLNKKLYRKFIATLKFNDFSCEELSRMLHEKIKEETKGFELDDPSSSSSIIINETTNIIRKEIPESLRKELNGYLVNQMLADVKDCLNAARLGDDGKRRIFLNDIANGVRLTARKYSNMLAMSSMAEDFLFF</sequence>
<accession>A0ACB9ZU25</accession>
<protein>
    <submittedName>
        <fullName evidence="1">Uncharacterized protein</fullName>
    </submittedName>
</protein>
<gene>
    <name evidence="1" type="ORF">M9H77_36548</name>
</gene>
<evidence type="ECO:0000313" key="1">
    <source>
        <dbReference type="EMBL" id="KAI5650543.1"/>
    </source>
</evidence>
<comment type="caution">
    <text evidence="1">The sequence shown here is derived from an EMBL/GenBank/DDBJ whole genome shotgun (WGS) entry which is preliminary data.</text>
</comment>